<feature type="region of interest" description="Disordered" evidence="3">
    <location>
        <begin position="866"/>
        <end position="886"/>
    </location>
</feature>
<evidence type="ECO:0000256" key="3">
    <source>
        <dbReference type="SAM" id="MobiDB-lite"/>
    </source>
</evidence>
<feature type="domain" description="Beta/gamma crystallin 'Greek key'" evidence="4">
    <location>
        <begin position="1884"/>
        <end position="1925"/>
    </location>
</feature>
<feature type="region of interest" description="Disordered" evidence="3">
    <location>
        <begin position="579"/>
        <end position="771"/>
    </location>
</feature>
<evidence type="ECO:0000313" key="6">
    <source>
        <dbReference type="RefSeq" id="XP_013931416.1"/>
    </source>
</evidence>
<dbReference type="InterPro" id="IPR001064">
    <property type="entry name" value="Beta/gamma_crystallin"/>
</dbReference>
<feature type="compositionally biased region" description="Basic residues" evidence="3">
    <location>
        <begin position="1"/>
        <end position="16"/>
    </location>
</feature>
<evidence type="ECO:0000313" key="5">
    <source>
        <dbReference type="Proteomes" id="UP000504617"/>
    </source>
</evidence>
<feature type="domain" description="Beta/gamma crystallin 'Greek key'" evidence="4">
    <location>
        <begin position="1705"/>
        <end position="1747"/>
    </location>
</feature>
<dbReference type="SUPFAM" id="SSF49695">
    <property type="entry name" value="gamma-Crystallin-like"/>
    <property type="match status" value="3"/>
</dbReference>
<accession>A0A6I9Z656</accession>
<dbReference type="InterPro" id="IPR011024">
    <property type="entry name" value="G_crystallin-like"/>
</dbReference>
<dbReference type="PROSITE" id="PS50915">
    <property type="entry name" value="CRYSTALLIN_BETA_GAMMA"/>
    <property type="match status" value="8"/>
</dbReference>
<name>A0A6I9Z656_9SAUR</name>
<dbReference type="Gene3D" id="2.60.20.10">
    <property type="entry name" value="Crystallins"/>
    <property type="match status" value="6"/>
</dbReference>
<reference evidence="6" key="1">
    <citation type="submission" date="2025-08" db="UniProtKB">
        <authorList>
            <consortium name="RefSeq"/>
        </authorList>
    </citation>
    <scope>IDENTIFICATION</scope>
    <source>
        <tissue evidence="6">Skeletal muscle</tissue>
    </source>
</reference>
<feature type="compositionally biased region" description="Basic and acidic residues" evidence="3">
    <location>
        <begin position="758"/>
        <end position="771"/>
    </location>
</feature>
<evidence type="ECO:0000256" key="2">
    <source>
        <dbReference type="ARBA" id="ARBA00022737"/>
    </source>
</evidence>
<evidence type="ECO:0000256" key="1">
    <source>
        <dbReference type="ARBA" id="ARBA00009646"/>
    </source>
</evidence>
<dbReference type="SMART" id="SM00458">
    <property type="entry name" value="RICIN"/>
    <property type="match status" value="1"/>
</dbReference>
<comment type="similarity">
    <text evidence="1">Belongs to the beta/gamma-crystallin family.</text>
</comment>
<dbReference type="Pfam" id="PF00652">
    <property type="entry name" value="Ricin_B_lectin"/>
    <property type="match status" value="1"/>
</dbReference>
<feature type="compositionally biased region" description="Polar residues" evidence="3">
    <location>
        <begin position="747"/>
        <end position="757"/>
    </location>
</feature>
<feature type="domain" description="Beta/gamma crystallin 'Greek key'" evidence="4">
    <location>
        <begin position="1794"/>
        <end position="1837"/>
    </location>
</feature>
<protein>
    <submittedName>
        <fullName evidence="6">Absent in melanoma 1 protein-like</fullName>
    </submittedName>
</protein>
<dbReference type="Gene3D" id="2.80.10.50">
    <property type="match status" value="1"/>
</dbReference>
<feature type="compositionally biased region" description="Polar residues" evidence="3">
    <location>
        <begin position="1034"/>
        <end position="1049"/>
    </location>
</feature>
<proteinExistence type="inferred from homology"/>
<dbReference type="OrthoDB" id="9895617at2759"/>
<dbReference type="InterPro" id="IPR000772">
    <property type="entry name" value="Ricin_B_lectin"/>
</dbReference>
<dbReference type="GeneID" id="106556903"/>
<feature type="domain" description="Beta/gamma crystallin 'Greek key'" evidence="4">
    <location>
        <begin position="1407"/>
        <end position="1461"/>
    </location>
</feature>
<feature type="compositionally biased region" description="Polar residues" evidence="3">
    <location>
        <begin position="645"/>
        <end position="662"/>
    </location>
</feature>
<feature type="compositionally biased region" description="Polar residues" evidence="3">
    <location>
        <begin position="166"/>
        <end position="176"/>
    </location>
</feature>
<feature type="region of interest" description="Disordered" evidence="3">
    <location>
        <begin position="1"/>
        <end position="190"/>
    </location>
</feature>
<feature type="region of interest" description="Disordered" evidence="3">
    <location>
        <begin position="1077"/>
        <end position="1106"/>
    </location>
</feature>
<feature type="compositionally biased region" description="Polar residues" evidence="3">
    <location>
        <begin position="406"/>
        <end position="420"/>
    </location>
</feature>
<feature type="compositionally biased region" description="Polar residues" evidence="3">
    <location>
        <begin position="1077"/>
        <end position="1100"/>
    </location>
</feature>
<sequence length="2062" mass="230859">MDKKPVIRKSGKRRKSQNSSDVPHGDRNASENTVKEEPGFDGIPSDMVSEKISTSERKLRPCQQIMSPTNNNDIRSGSNHKGFTKSELEKSKQQSPASSPYKKKSLKKNQSDAGPPSPLNVKSPGKNLSTKRQSDGIMDGNPTSKCTSVEELPSDENIVVSPVGIVTNSSTSSPSEGRTESQDLHPVRSSDGRVILQADKHTNDEVEGNGRQFSSDFDEAKPRNICLDVSRTVTTKVSLKVVDPHYSFTEQYGQTDSEDKEKCASVIWHIMRIGSVPAVFQIAQACGSIYKNNIFSDPQRKKRAWGRVGEVDPGSAGEVAEKSRESKTRSSESSKELKKKAVLGKFGNFFTTGRRKNPKNTPETSLKPSIKSIRPESPHKNLAPLASIEIEDLNDLSKSEESLTDSIYEQNQPKTQNTSDNSEDYLYNRDLTPLYNDIVSEWNTKEISSGSEWSLDWHSSNETIKDTLFDSNLTIGTLEGENELVNDTNTTPDFFKSLSTLSDENLEQIILNHKELVEPLTFIESEYAESKDQPFFVEPKQDEHLQPSRILTLDIFLRRTEQHLNKPVAVALDDNCSNTDIMDKKPVIRKSGKRRKSQNSSDVPHGDRNASENTVKEEPGFDGIPSDMVSEKISTSERKLRPCQQIMSPTNNNDIRSGSNHKGFTKSELEKSKQQSPASSPYKKKSLKKNQSDAGPPSPLNVKSPGKNLSTKRQSDGIMDGNPTSKCTSVEELPSDENIVVSPVGIVTNSSTSSPSEGRTESQDLHPVRSSDGRVILQADKHTNDEVEGNGRQFSSDFDEAKPRNICLDVSRTVTTKVSLPAKPKNIELNLKASKTPENTENEQDSTDKVKLNFSIANKISMFESKQNNQHQSADAPASKRGSVSNTFVGRAKLKFGRQQTESEQTNKITNKGNHRQKLVQNGTKVKEISSDTNIKAPGKIVANNIREDVRKNEELGKVVKCQVNENDKVDGNEINDFTFAKIDTELVKDKDLDNVSSIAQNEEIETNNWSTNATSLSSESEETFSFSSYHDVPNNNAKSLPQPDLTPQKSELNQISQFENEDQKVINTVLEDNQEFEQNNSGQENQSSGCNVSEGSSTDGICDSPSDMAKFTETLKNLDSSICIPQKKKKQKLPKPPAPHFAMPPIHEDNLEKIFDPNIFTVGLGIKRDRSQDLTPSVQLKLQSLETDARIRPKRASAENSLLLQSLKLPSRADSALMQEMNGKETKDSTDSDIKRSRLENSTIFSSLLAPVTKEKTFTPSVTTVNTITTSFASQKSSTSPGIPPLIFDVTQISEPLPGFKAPNYMDKYLQTDDAKKERILQMPNFGSLENSFSNWLKPGQCESNEFLPIETFSGKTQNKTNPRPGKVVICNKSDAPENSFEVFHDVLDCTSWKLSPVILVKVIRGCWILYEKPNFEGVSIPMEEGELEFSNLWGEEAFDNEDTCKTPEPITIGSIRHVVKDYRICRIDLFTEPRGLGLVNAYFDDTEETRLGSSQKTSSIQVYWGIWLLYEEPGYQGIPLMLEPGEYPDLSCWEKKEAYIRSLKPLKMGGRKVEYPKSQKVIVYEKPFFEGRHIELDSELTALAKEGDRTEESEELENELLTSIGSIKVKGGIWVAYEKSEFEGHQYLLEEGEYQEWTDWGGYDEQLQSLRPVLGDLMHPHMIMYTEKDFGSKGSSINVLGIISNLKDTGYGLRTQSINVISGVWVAYENPDFTGEQYILDKGMYTSCEAWGAKNNKISSVQPILLDINDHMENFKVQLFSEPEFQGSSQILEKDMSQIVEFPAKSSKVLSGSWIAYDKENFSGNQYVLEEGAYPDLSSMGCLPQTCLKSLQVVNIELSEPVITLFEKENFRGKKFEFITEIVNLQFLGYNPHIASVDVHGGIWIIYEHHNYKGRQILLTPKKISNWKETSGYHKIGSLRPLLQKQVYFRLRNKETGKFMAADGNMDDLSLLRIQAVEDNKSGDQIWVYQDGFIKCRGAEDICLTIVGNLITPGTKLGLALQQNDEKQNWSFNSDGKIYSKMKQNLVLDIKGGKQYDQSHLILSTASEDRPTQCWEPLII</sequence>
<feature type="region of interest" description="Disordered" evidence="3">
    <location>
        <begin position="1023"/>
        <end position="1049"/>
    </location>
</feature>
<dbReference type="InterPro" id="IPR035992">
    <property type="entry name" value="Ricin_B-like_lectins"/>
</dbReference>
<dbReference type="SMART" id="SM00247">
    <property type="entry name" value="XTALbg"/>
    <property type="match status" value="6"/>
</dbReference>
<dbReference type="PROSITE" id="PS50231">
    <property type="entry name" value="RICIN_B_LECTIN"/>
    <property type="match status" value="1"/>
</dbReference>
<evidence type="ECO:0000259" key="4">
    <source>
        <dbReference type="PROSITE" id="PS50915"/>
    </source>
</evidence>
<dbReference type="Pfam" id="PF00030">
    <property type="entry name" value="Crystall"/>
    <property type="match status" value="6"/>
</dbReference>
<feature type="compositionally biased region" description="Basic and acidic residues" evidence="3">
    <location>
        <begin position="177"/>
        <end position="190"/>
    </location>
</feature>
<dbReference type="PANTHER" id="PTHR11818">
    <property type="entry name" value="BETA/GAMMA CRYSTALLIN"/>
    <property type="match status" value="1"/>
</dbReference>
<feature type="compositionally biased region" description="Basic and acidic residues" evidence="3">
    <location>
        <begin position="319"/>
        <end position="336"/>
    </location>
</feature>
<dbReference type="SUPFAM" id="SSF50370">
    <property type="entry name" value="Ricin B-like lectins"/>
    <property type="match status" value="1"/>
</dbReference>
<dbReference type="PRINTS" id="PR01367">
    <property type="entry name" value="BGCRYSTALLIN"/>
</dbReference>
<feature type="domain" description="Beta/gamma crystallin 'Greek key'" evidence="4">
    <location>
        <begin position="1561"/>
        <end position="1613"/>
    </location>
</feature>
<feature type="domain" description="Beta/gamma crystallin 'Greek key'" evidence="4">
    <location>
        <begin position="1614"/>
        <end position="1656"/>
    </location>
</feature>
<gene>
    <name evidence="6" type="primary">LOC106556903</name>
</gene>
<dbReference type="RefSeq" id="XP_013931416.1">
    <property type="nucleotide sequence ID" value="XM_014075941.1"/>
</dbReference>
<keyword evidence="2" id="KW-0677">Repeat</keyword>
<feature type="region of interest" description="Disordered" evidence="3">
    <location>
        <begin position="301"/>
        <end position="381"/>
    </location>
</feature>
<dbReference type="PANTHER" id="PTHR11818:SF2">
    <property type="entry name" value="BETA_GAMMA CRYSTALLIN DOMAIN-CONTAINING PROTEIN 1"/>
    <property type="match status" value="1"/>
</dbReference>
<feature type="compositionally biased region" description="Polar residues" evidence="3">
    <location>
        <begin position="64"/>
        <end position="81"/>
    </location>
</feature>
<dbReference type="InterPro" id="IPR050252">
    <property type="entry name" value="Beta/Gamma-Crystallin"/>
</dbReference>
<dbReference type="Proteomes" id="UP000504617">
    <property type="component" value="Unplaced"/>
</dbReference>
<feature type="compositionally biased region" description="Basic and acidic residues" evidence="3">
    <location>
        <begin position="23"/>
        <end position="38"/>
    </location>
</feature>
<feature type="compositionally biased region" description="Basic and acidic residues" evidence="3">
    <location>
        <begin position="604"/>
        <end position="619"/>
    </location>
</feature>
<feature type="domain" description="Beta/gamma crystallin 'Greek key'" evidence="4">
    <location>
        <begin position="1507"/>
        <end position="1549"/>
    </location>
</feature>
<feature type="region of interest" description="Disordered" evidence="3">
    <location>
        <begin position="406"/>
        <end position="425"/>
    </location>
</feature>
<feature type="domain" description="Beta/gamma crystallin 'Greek key'" evidence="4">
    <location>
        <begin position="1843"/>
        <end position="1883"/>
    </location>
</feature>
<dbReference type="KEGG" id="tsr:106556903"/>
<feature type="compositionally biased region" description="Basic residues" evidence="3">
    <location>
        <begin position="587"/>
        <end position="597"/>
    </location>
</feature>
<keyword evidence="5" id="KW-1185">Reference proteome</keyword>
<organism evidence="5 6">
    <name type="scientific">Thamnophis sirtalis</name>
    <dbReference type="NCBI Taxonomy" id="35019"/>
    <lineage>
        <taxon>Eukaryota</taxon>
        <taxon>Metazoa</taxon>
        <taxon>Chordata</taxon>
        <taxon>Craniata</taxon>
        <taxon>Vertebrata</taxon>
        <taxon>Euteleostomi</taxon>
        <taxon>Lepidosauria</taxon>
        <taxon>Squamata</taxon>
        <taxon>Bifurcata</taxon>
        <taxon>Unidentata</taxon>
        <taxon>Episquamata</taxon>
        <taxon>Toxicofera</taxon>
        <taxon>Serpentes</taxon>
        <taxon>Colubroidea</taxon>
        <taxon>Colubridae</taxon>
        <taxon>Natricinae</taxon>
        <taxon>Thamnophis</taxon>
    </lineage>
</organism>